<evidence type="ECO:0000256" key="6">
    <source>
        <dbReference type="ARBA" id="ARBA00023326"/>
    </source>
</evidence>
<organism evidence="9 10">
    <name type="scientific">[Emmonsia] crescens</name>
    <dbReference type="NCBI Taxonomy" id="73230"/>
    <lineage>
        <taxon>Eukaryota</taxon>
        <taxon>Fungi</taxon>
        <taxon>Dikarya</taxon>
        <taxon>Ascomycota</taxon>
        <taxon>Pezizomycotina</taxon>
        <taxon>Eurotiomycetes</taxon>
        <taxon>Eurotiomycetidae</taxon>
        <taxon>Onygenales</taxon>
        <taxon>Ajellomycetaceae</taxon>
        <taxon>Emergomyces</taxon>
    </lineage>
</organism>
<dbReference type="EMBL" id="PDND01000068">
    <property type="protein sequence ID" value="PGH33253.1"/>
    <property type="molecule type" value="Genomic_DNA"/>
</dbReference>
<gene>
    <name evidence="9" type="ORF">GX50_03931</name>
</gene>
<accession>A0A2B7ZJA2</accession>
<dbReference type="InterPro" id="IPR043595">
    <property type="entry name" value="FaeB/C/D"/>
</dbReference>
<comment type="catalytic activity">
    <reaction evidence="7">
        <text>feruloyl-polysaccharide + H2O = ferulate + polysaccharide.</text>
        <dbReference type="EC" id="3.1.1.73"/>
    </reaction>
</comment>
<comment type="similarity">
    <text evidence="7">Belongs to the faeC family.</text>
</comment>
<name>A0A2B7ZJA2_9EURO</name>
<dbReference type="PANTHER" id="PTHR38050:SF1">
    <property type="entry name" value="FERULOYL ESTERASE C"/>
    <property type="match status" value="1"/>
</dbReference>
<protein>
    <recommendedName>
        <fullName evidence="7">Feruloyl esterase C</fullName>
        <ecNumber evidence="7">3.1.1.73</ecNumber>
    </recommendedName>
    <alternativeName>
        <fullName evidence="7">Ferulic acid esterase C</fullName>
    </alternativeName>
</protein>
<feature type="region of interest" description="Disordered" evidence="8">
    <location>
        <begin position="45"/>
        <end position="76"/>
    </location>
</feature>
<keyword evidence="3 7" id="KW-0732">Signal</keyword>
<comment type="subcellular location">
    <subcellularLocation>
        <location evidence="1 7">Secreted</location>
    </subcellularLocation>
</comment>
<evidence type="ECO:0000313" key="9">
    <source>
        <dbReference type="EMBL" id="PGH33253.1"/>
    </source>
</evidence>
<comment type="caution">
    <text evidence="9">The sequence shown here is derived from an EMBL/GenBank/DDBJ whole genome shotgun (WGS) entry which is preliminary data.</text>
</comment>
<dbReference type="EC" id="3.1.1.73" evidence="7"/>
<feature type="compositionally biased region" description="Gly residues" evidence="8">
    <location>
        <begin position="58"/>
        <end position="74"/>
    </location>
</feature>
<keyword evidence="5 7" id="KW-0119">Carbohydrate metabolism</keyword>
<dbReference type="GO" id="GO:0045493">
    <property type="term" value="P:xylan catabolic process"/>
    <property type="evidence" value="ECO:0007669"/>
    <property type="project" value="UniProtKB-UniRule"/>
</dbReference>
<keyword evidence="7" id="KW-0858">Xylan degradation</keyword>
<evidence type="ECO:0000256" key="3">
    <source>
        <dbReference type="ARBA" id="ARBA00022729"/>
    </source>
</evidence>
<proteinExistence type="inferred from homology"/>
<keyword evidence="2 7" id="KW-0964">Secreted</keyword>
<dbReference type="PANTHER" id="PTHR38050">
    <property type="match status" value="1"/>
</dbReference>
<evidence type="ECO:0000256" key="5">
    <source>
        <dbReference type="ARBA" id="ARBA00023277"/>
    </source>
</evidence>
<comment type="function">
    <text evidence="7">Involved in degradation of plant cell walls. Hydrolyzes the feruloyl-arabinose ester bond in arabinoxylans, and the feruloyl-galactose ester bond in pectin. Active against paranitrophenyl-acetate, methyl ferulate and wheat arabinoxylan.</text>
</comment>
<evidence type="ECO:0000256" key="7">
    <source>
        <dbReference type="RuleBase" id="RU367094"/>
    </source>
</evidence>
<dbReference type="GO" id="GO:0030600">
    <property type="term" value="F:feruloyl esterase activity"/>
    <property type="evidence" value="ECO:0007669"/>
    <property type="project" value="UniProtKB-UniRule"/>
</dbReference>
<dbReference type="GO" id="GO:0005576">
    <property type="term" value="C:extracellular region"/>
    <property type="evidence" value="ECO:0007669"/>
    <property type="project" value="UniProtKB-SubCell"/>
</dbReference>
<evidence type="ECO:0000256" key="8">
    <source>
        <dbReference type="SAM" id="MobiDB-lite"/>
    </source>
</evidence>
<dbReference type="STRING" id="73230.A0A2B7ZJA2"/>
<evidence type="ECO:0000256" key="1">
    <source>
        <dbReference type="ARBA" id="ARBA00004613"/>
    </source>
</evidence>
<evidence type="ECO:0000256" key="2">
    <source>
        <dbReference type="ARBA" id="ARBA00022525"/>
    </source>
</evidence>
<evidence type="ECO:0000313" key="10">
    <source>
        <dbReference type="Proteomes" id="UP000226031"/>
    </source>
</evidence>
<feature type="signal peptide" evidence="7">
    <location>
        <begin position="1"/>
        <end position="20"/>
    </location>
</feature>
<sequence length="187" mass="19765">MTPATHRLIFALHWLGATMSDVVTGRRVKEGEWAYYGLLQKATSKTCSSTGPREGLDPGSGLGPGPGPGTGPGTGTFVAPQDLNNSWRDRALPGAMTYAIACSHARDHHAVAVLSGGEFSGRVVDSVSSRTKTVSYLGAHGVWGQRTDIATGRRMRDGFVRNNGCVHPGAAGERGRRVGTWGSLRHV</sequence>
<dbReference type="Proteomes" id="UP000226031">
    <property type="component" value="Unassembled WGS sequence"/>
</dbReference>
<keyword evidence="4 7" id="KW-0378">Hydrolase</keyword>
<keyword evidence="6 7" id="KW-0624">Polysaccharide degradation</keyword>
<reference evidence="9 10" key="1">
    <citation type="submission" date="2017-10" db="EMBL/GenBank/DDBJ databases">
        <title>Comparative genomics in systemic dimorphic fungi from Ajellomycetaceae.</title>
        <authorList>
            <person name="Munoz J.F."/>
            <person name="Mcewen J.G."/>
            <person name="Clay O.K."/>
            <person name="Cuomo C.A."/>
        </authorList>
    </citation>
    <scope>NUCLEOTIDE SEQUENCE [LARGE SCALE GENOMIC DNA]</scope>
    <source>
        <strain evidence="9 10">UAMH4076</strain>
    </source>
</reference>
<feature type="chain" id="PRO_5027139083" description="Feruloyl esterase C" evidence="7">
    <location>
        <begin position="21"/>
        <end position="187"/>
    </location>
</feature>
<keyword evidence="10" id="KW-1185">Reference proteome</keyword>
<dbReference type="AlphaFoldDB" id="A0A2B7ZJA2"/>
<evidence type="ECO:0000256" key="4">
    <source>
        <dbReference type="ARBA" id="ARBA00022801"/>
    </source>
</evidence>